<dbReference type="Gene3D" id="1.10.260.40">
    <property type="entry name" value="lambda repressor-like DNA-binding domains"/>
    <property type="match status" value="1"/>
</dbReference>
<dbReference type="InterPro" id="IPR001387">
    <property type="entry name" value="Cro/C1-type_HTH"/>
</dbReference>
<evidence type="ECO:0000313" key="1">
    <source>
        <dbReference type="EMBL" id="HHM68006.1"/>
    </source>
</evidence>
<gene>
    <name evidence="1" type="ORF">ENM28_04720</name>
</gene>
<dbReference type="GO" id="GO:0003677">
    <property type="term" value="F:DNA binding"/>
    <property type="evidence" value="ECO:0007669"/>
    <property type="project" value="InterPro"/>
</dbReference>
<protein>
    <recommendedName>
        <fullName evidence="2">XRE family transcriptional regulator</fullName>
    </recommendedName>
</protein>
<sequence length="69" mass="7513">MLLTEVPELNPEKLKERRKALGLSASQLGSMIGAPPAWVLAVEKGEKALTHASYIRVQAYLQALGLLKN</sequence>
<dbReference type="CDD" id="cd00093">
    <property type="entry name" value="HTH_XRE"/>
    <property type="match status" value="1"/>
</dbReference>
<proteinExistence type="predicted"/>
<dbReference type="InterPro" id="IPR010982">
    <property type="entry name" value="Lambda_DNA-bd_dom_sf"/>
</dbReference>
<reference evidence="1" key="1">
    <citation type="journal article" date="2020" name="mSystems">
        <title>Genome- and Community-Level Interaction Insights into Carbon Utilization and Element Cycling Functions of Hydrothermarchaeota in Hydrothermal Sediment.</title>
        <authorList>
            <person name="Zhou Z."/>
            <person name="Liu Y."/>
            <person name="Xu W."/>
            <person name="Pan J."/>
            <person name="Luo Z.H."/>
            <person name="Li M."/>
        </authorList>
    </citation>
    <scope>NUCLEOTIDE SEQUENCE [LARGE SCALE GENOMIC DNA]</scope>
    <source>
        <strain evidence="1">SpSt-1071</strain>
    </source>
</reference>
<dbReference type="SUPFAM" id="SSF47413">
    <property type="entry name" value="lambda repressor-like DNA-binding domains"/>
    <property type="match status" value="1"/>
</dbReference>
<name>A0A7C5REV0_9DEIN</name>
<accession>A0A7C5REV0</accession>
<evidence type="ECO:0008006" key="2">
    <source>
        <dbReference type="Google" id="ProtNLM"/>
    </source>
</evidence>
<dbReference type="AlphaFoldDB" id="A0A7C5REV0"/>
<organism evidence="1">
    <name type="scientific">Thermus caliditerrae</name>
    <dbReference type="NCBI Taxonomy" id="1330700"/>
    <lineage>
        <taxon>Bacteria</taxon>
        <taxon>Thermotogati</taxon>
        <taxon>Deinococcota</taxon>
        <taxon>Deinococci</taxon>
        <taxon>Thermales</taxon>
        <taxon>Thermaceae</taxon>
        <taxon>Thermus</taxon>
    </lineage>
</organism>
<dbReference type="EMBL" id="DRXE01000179">
    <property type="protein sequence ID" value="HHM68006.1"/>
    <property type="molecule type" value="Genomic_DNA"/>
</dbReference>
<comment type="caution">
    <text evidence="1">The sequence shown here is derived from an EMBL/GenBank/DDBJ whole genome shotgun (WGS) entry which is preliminary data.</text>
</comment>